<dbReference type="RefSeq" id="WP_377301458.1">
    <property type="nucleotide sequence ID" value="NZ_CP180191.1"/>
</dbReference>
<comment type="cofactor">
    <cofactor evidence="7">
        <name>Mg(2+)</name>
        <dbReference type="ChEBI" id="CHEBI:18420"/>
    </cofactor>
</comment>
<dbReference type="EC" id="3.1.4.-" evidence="7"/>
<dbReference type="SUPFAM" id="SSF81593">
    <property type="entry name" value="Nucleotidyltransferase substrate binding subunit/domain"/>
    <property type="match status" value="1"/>
</dbReference>
<dbReference type="Proteomes" id="UP001595556">
    <property type="component" value="Unassembled WGS sequence"/>
</dbReference>
<accession>A0ABV7H364</accession>
<protein>
    <recommendedName>
        <fullName evidence="7">Bifunctional uridylyltransferase/uridylyl-removing enzyme</fullName>
        <shortName evidence="7">UTase/UR</shortName>
    </recommendedName>
    <alternativeName>
        <fullName evidence="7">Bifunctional [protein-PII] modification enzyme</fullName>
    </alternativeName>
    <alternativeName>
        <fullName evidence="7">Bifunctional nitrogen sensor protein</fullName>
    </alternativeName>
    <domain>
        <recommendedName>
            <fullName evidence="7">[Protein-PII] uridylyltransferase</fullName>
            <shortName evidence="7">PII uridylyltransferase</shortName>
            <shortName evidence="7">UTase</shortName>
            <ecNumber evidence="7">2.7.7.59</ecNumber>
        </recommendedName>
    </domain>
    <domain>
        <recommendedName>
            <fullName evidence="7">[Protein-PII]-UMP uridylyl-removing enzyme</fullName>
            <shortName evidence="7">UR</shortName>
            <ecNumber evidence="7">3.1.4.-</ecNumber>
        </recommendedName>
    </domain>
</protein>
<feature type="region of interest" description="Uridylyltransferase" evidence="7">
    <location>
        <begin position="1"/>
        <end position="326"/>
    </location>
</feature>
<dbReference type="SUPFAM" id="SSF81301">
    <property type="entry name" value="Nucleotidyltransferase"/>
    <property type="match status" value="1"/>
</dbReference>
<keyword evidence="5 7" id="KW-0460">Magnesium</keyword>
<comment type="domain">
    <text evidence="7">Has four distinct domains: an N-terminal nucleotidyltransferase (NT) domain responsible for UTase activity, a central HD domain that encodes UR activity, and two C-terminal ACT domains that seem to have a role in glutamine sensing.</text>
</comment>
<dbReference type="CDD" id="cd04900">
    <property type="entry name" value="ACT_UUR-like_1"/>
    <property type="match status" value="1"/>
</dbReference>
<evidence type="ECO:0000256" key="7">
    <source>
        <dbReference type="HAMAP-Rule" id="MF_00277"/>
    </source>
</evidence>
<comment type="activity regulation">
    <text evidence="7">Uridylyltransferase (UTase) activity is inhibited by glutamine, while glutamine activates uridylyl-removing (UR) activity.</text>
</comment>
<dbReference type="SUPFAM" id="SSF55021">
    <property type="entry name" value="ACT-like"/>
    <property type="match status" value="2"/>
</dbReference>
<dbReference type="NCBIfam" id="NF002837">
    <property type="entry name" value="PRK03059.1"/>
    <property type="match status" value="1"/>
</dbReference>
<organism evidence="10 11">
    <name type="scientific">Piscinibacterium candidicorallinum</name>
    <dbReference type="NCBI Taxonomy" id="1793872"/>
    <lineage>
        <taxon>Bacteria</taxon>
        <taxon>Pseudomonadati</taxon>
        <taxon>Pseudomonadota</taxon>
        <taxon>Betaproteobacteria</taxon>
        <taxon>Burkholderiales</taxon>
        <taxon>Piscinibacterium</taxon>
    </lineage>
</organism>
<dbReference type="EC" id="2.7.7.59" evidence="7"/>
<evidence type="ECO:0000256" key="3">
    <source>
        <dbReference type="ARBA" id="ARBA00022737"/>
    </source>
</evidence>
<dbReference type="Pfam" id="PF01909">
    <property type="entry name" value="NTP_transf_2"/>
    <property type="match status" value="1"/>
</dbReference>
<dbReference type="InterPro" id="IPR010043">
    <property type="entry name" value="UTase/UR"/>
</dbReference>
<evidence type="ECO:0000256" key="6">
    <source>
        <dbReference type="ARBA" id="ARBA00023268"/>
    </source>
</evidence>
<sequence length="860" mass="96864">MSVAVAAEHSPGRTANRREAWNAGKRALLAGRKPTGNPQPILTATARLADDMIRSLWADLDMPKALALIAVGGYGRAELFPHSDIDLLVLLPRDADAKTAEAVERFVGALWDMGMEIGHSVRTIEECLAEARADISVQTSLLESRRLAGNAALCLRMNAAVRKDLDRIGFMRAKLLEMRQRHLKFEDTPYALEPNVKEGPGGLRDLQVILWISRAAGLGDSFSDLARAGVITSQEAGRLQRNERFLKRVRLALHDIAHRREDRLVFDLQTQLALYFGFKTDSHRRVSEFLMQAYYWAARAVTQLSKVALQNLELRIIAAPPAQPVVISNEFLIRDGLLDLADPEVFKRRPAAILDVFHELARHPEAKDFSAGLLSALESSRKLIDARFRRDPENRARFMALLRLEDGVTHVFRRLNATGVLGRYLPVFRRIVGQMQHDLFHIYTVDQHILTVLRNVRRFAIPEHAHEYPFCSQLIASFERPWLLYIAALFHDIAKGRGGDHSVLGMADARRFCRDHGLSREDTRLVVFLVEHHLTMSKTAQKMDITDPQVVGEFTRLVKDERRLTALYLLTVADIRGTSPKVWNSWKGKLLEDLYRASLRQLGGKRIDTQTELAARRAEAQRLLRLHTLPEGAEDSLWKRLDVAFFVRNGPADIAWMTRMLLGKEDHPDGVVRARIAPGGVGLQVMVYVPDQPDLFARTCGFFNEAGFSILDARVHTTRSGHALDTFVVHDETRAEHYRDIISLLEHELSARLAQRPPLAPPVLGRLSRKSRVFPIPPIVDLRPDEKGLVGTLSLTAADRNGLLYTVTYLLSQYRANVRMAKIATLGERVEDTFLIDGPIMSDPKQQIQLEKALLEALAS</sequence>
<gene>
    <name evidence="7" type="primary">glnD</name>
    <name evidence="10" type="ORF">ACFOEN_04440</name>
</gene>
<dbReference type="InterPro" id="IPR006674">
    <property type="entry name" value="HD_domain"/>
</dbReference>
<dbReference type="PROSITE" id="PS51831">
    <property type="entry name" value="HD"/>
    <property type="match status" value="1"/>
</dbReference>
<dbReference type="PANTHER" id="PTHR47320">
    <property type="entry name" value="BIFUNCTIONAL URIDYLYLTRANSFERASE/URIDYLYL-REMOVING ENZYME"/>
    <property type="match status" value="1"/>
</dbReference>
<keyword evidence="4 7" id="KW-0378">Hydrolase</keyword>
<dbReference type="CDD" id="cd04899">
    <property type="entry name" value="ACT_ACR-UUR-like_2"/>
    <property type="match status" value="1"/>
</dbReference>
<dbReference type="CDD" id="cd00077">
    <property type="entry name" value="HDc"/>
    <property type="match status" value="1"/>
</dbReference>
<dbReference type="NCBIfam" id="TIGR01693">
    <property type="entry name" value="UTase_glnD"/>
    <property type="match status" value="1"/>
</dbReference>
<dbReference type="InterPro" id="IPR002912">
    <property type="entry name" value="ACT_dom"/>
</dbReference>
<keyword evidence="1 7" id="KW-0808">Transferase</keyword>
<dbReference type="Pfam" id="PF01966">
    <property type="entry name" value="HD"/>
    <property type="match status" value="1"/>
</dbReference>
<comment type="catalytic activity">
    <reaction evidence="7">
        <text>[protein-PII]-L-tyrosine + UTP = [protein-PII]-uridylyl-L-tyrosine + diphosphate</text>
        <dbReference type="Rhea" id="RHEA:13673"/>
        <dbReference type="Rhea" id="RHEA-COMP:12147"/>
        <dbReference type="Rhea" id="RHEA-COMP:12148"/>
        <dbReference type="ChEBI" id="CHEBI:33019"/>
        <dbReference type="ChEBI" id="CHEBI:46398"/>
        <dbReference type="ChEBI" id="CHEBI:46858"/>
        <dbReference type="ChEBI" id="CHEBI:90602"/>
        <dbReference type="EC" id="2.7.7.59"/>
    </reaction>
</comment>
<feature type="domain" description="ACT" evidence="8">
    <location>
        <begin position="792"/>
        <end position="860"/>
    </location>
</feature>
<evidence type="ECO:0000256" key="4">
    <source>
        <dbReference type="ARBA" id="ARBA00022801"/>
    </source>
</evidence>
<comment type="catalytic activity">
    <reaction evidence="7">
        <text>[protein-PII]-uridylyl-L-tyrosine + H2O = [protein-PII]-L-tyrosine + UMP + H(+)</text>
        <dbReference type="Rhea" id="RHEA:48600"/>
        <dbReference type="Rhea" id="RHEA-COMP:12147"/>
        <dbReference type="Rhea" id="RHEA-COMP:12148"/>
        <dbReference type="ChEBI" id="CHEBI:15377"/>
        <dbReference type="ChEBI" id="CHEBI:15378"/>
        <dbReference type="ChEBI" id="CHEBI:46858"/>
        <dbReference type="ChEBI" id="CHEBI:57865"/>
        <dbReference type="ChEBI" id="CHEBI:90602"/>
    </reaction>
</comment>
<dbReference type="InterPro" id="IPR013546">
    <property type="entry name" value="PII_UdlTrfase/GS_AdlTrfase"/>
</dbReference>
<evidence type="ECO:0000256" key="2">
    <source>
        <dbReference type="ARBA" id="ARBA00022695"/>
    </source>
</evidence>
<dbReference type="CDD" id="cd05401">
    <property type="entry name" value="NT_GlnE_GlnD_like"/>
    <property type="match status" value="1"/>
</dbReference>
<proteinExistence type="inferred from homology"/>
<dbReference type="InterPro" id="IPR003607">
    <property type="entry name" value="HD/PDEase_dom"/>
</dbReference>
<name>A0ABV7H364_9BURK</name>
<dbReference type="InterPro" id="IPR045865">
    <property type="entry name" value="ACT-like_dom_sf"/>
</dbReference>
<dbReference type="SMART" id="SM00471">
    <property type="entry name" value="HDc"/>
    <property type="match status" value="1"/>
</dbReference>
<evidence type="ECO:0000259" key="8">
    <source>
        <dbReference type="PROSITE" id="PS51671"/>
    </source>
</evidence>
<keyword evidence="2 7" id="KW-0548">Nucleotidyltransferase</keyword>
<evidence type="ECO:0000313" key="11">
    <source>
        <dbReference type="Proteomes" id="UP001595556"/>
    </source>
</evidence>
<dbReference type="PROSITE" id="PS51671">
    <property type="entry name" value="ACT"/>
    <property type="match status" value="2"/>
</dbReference>
<feature type="domain" description="ACT" evidence="8">
    <location>
        <begin position="684"/>
        <end position="763"/>
    </location>
</feature>
<comment type="caution">
    <text evidence="7">Lacks conserved residue(s) required for the propagation of feature annotation.</text>
</comment>
<dbReference type="PANTHER" id="PTHR47320:SF1">
    <property type="entry name" value="BIFUNCTIONAL URIDYLYLTRANSFERASE_URIDYLYL-REMOVING ENZYME"/>
    <property type="match status" value="1"/>
</dbReference>
<dbReference type="GO" id="GO:0008773">
    <property type="term" value="F:[protein-PII] uridylyltransferase activity"/>
    <property type="evidence" value="ECO:0007669"/>
    <property type="project" value="UniProtKB-EC"/>
</dbReference>
<evidence type="ECO:0000259" key="9">
    <source>
        <dbReference type="PROSITE" id="PS51831"/>
    </source>
</evidence>
<reference evidence="11" key="1">
    <citation type="journal article" date="2019" name="Int. J. Syst. Evol. Microbiol.">
        <title>The Global Catalogue of Microorganisms (GCM) 10K type strain sequencing project: providing services to taxonomists for standard genome sequencing and annotation.</title>
        <authorList>
            <consortium name="The Broad Institute Genomics Platform"/>
            <consortium name="The Broad Institute Genome Sequencing Center for Infectious Disease"/>
            <person name="Wu L."/>
            <person name="Ma J."/>
        </authorList>
    </citation>
    <scope>NUCLEOTIDE SEQUENCE [LARGE SCALE GENOMIC DNA]</scope>
    <source>
        <strain evidence="11">KCTC 52168</strain>
    </source>
</reference>
<evidence type="ECO:0000256" key="1">
    <source>
        <dbReference type="ARBA" id="ARBA00022679"/>
    </source>
</evidence>
<comment type="function">
    <text evidence="7">Modifies, by uridylylation and deuridylylation, the PII regulatory proteins (GlnB and homologs), in response to the nitrogen status of the cell that GlnD senses through the glutamine level. Under low glutamine levels, catalyzes the conversion of the PII proteins and UTP to PII-UMP and PPi, while under higher glutamine levels, GlnD hydrolyzes PII-UMP to PII and UMP (deuridylylation). Thus, controls uridylylation state and activity of the PII proteins, and plays an important role in the regulation of nitrogen metabolism.</text>
</comment>
<dbReference type="InterPro" id="IPR002934">
    <property type="entry name" value="Polymerase_NTP_transf_dom"/>
</dbReference>
<comment type="caution">
    <text evidence="10">The sequence shown here is derived from an EMBL/GenBank/DDBJ whole genome shotgun (WGS) entry which is preliminary data.</text>
</comment>
<keyword evidence="6 7" id="KW-0511">Multifunctional enzyme</keyword>
<dbReference type="Pfam" id="PF08335">
    <property type="entry name" value="GlnD_UR_UTase"/>
    <property type="match status" value="1"/>
</dbReference>
<dbReference type="InterPro" id="IPR043519">
    <property type="entry name" value="NT_sf"/>
</dbReference>
<comment type="similarity">
    <text evidence="7">Belongs to the GlnD family.</text>
</comment>
<feature type="domain" description="HD" evidence="9">
    <location>
        <begin position="445"/>
        <end position="567"/>
    </location>
</feature>
<dbReference type="Gene3D" id="3.30.460.10">
    <property type="entry name" value="Beta Polymerase, domain 2"/>
    <property type="match status" value="1"/>
</dbReference>
<dbReference type="EMBL" id="JBHRTI010000003">
    <property type="protein sequence ID" value="MFC3146889.1"/>
    <property type="molecule type" value="Genomic_DNA"/>
</dbReference>
<evidence type="ECO:0000313" key="10">
    <source>
        <dbReference type="EMBL" id="MFC3146889.1"/>
    </source>
</evidence>
<dbReference type="PIRSF" id="PIRSF006288">
    <property type="entry name" value="PII_uridyltransf"/>
    <property type="match status" value="1"/>
</dbReference>
<dbReference type="Gene3D" id="1.10.3090.10">
    <property type="entry name" value="cca-adding enzyme, domain 2"/>
    <property type="match status" value="1"/>
</dbReference>
<dbReference type="HAMAP" id="MF_00277">
    <property type="entry name" value="PII_uridylyl_transf"/>
    <property type="match status" value="1"/>
</dbReference>
<keyword evidence="11" id="KW-1185">Reference proteome</keyword>
<evidence type="ECO:0000256" key="5">
    <source>
        <dbReference type="ARBA" id="ARBA00022842"/>
    </source>
</evidence>
<keyword evidence="3" id="KW-0677">Repeat</keyword>
<dbReference type="SUPFAM" id="SSF109604">
    <property type="entry name" value="HD-domain/PDEase-like"/>
    <property type="match status" value="1"/>
</dbReference>